<dbReference type="EMBL" id="FTMP01000002">
    <property type="protein sequence ID" value="SIQ20891.1"/>
    <property type="molecule type" value="Genomic_DNA"/>
</dbReference>
<accession>A0A1N6QW98</accession>
<evidence type="ECO:0000313" key="2">
    <source>
        <dbReference type="Proteomes" id="UP000185841"/>
    </source>
</evidence>
<gene>
    <name evidence="1" type="ORF">SAMN05878282_102706</name>
</gene>
<dbReference type="Proteomes" id="UP000185841">
    <property type="component" value="Unassembled WGS sequence"/>
</dbReference>
<evidence type="ECO:0000313" key="1">
    <source>
        <dbReference type="EMBL" id="SIQ20891.1"/>
    </source>
</evidence>
<sequence length="68" mass="7404">MSQSPELHDAYVLCQDCGHAESYDDAKHQGHERCPKCDGDFCGCNACSGIARLSIQFQTQSAADEVQP</sequence>
<protein>
    <submittedName>
        <fullName evidence="1">Uncharacterized protein</fullName>
    </submittedName>
</protein>
<dbReference type="AlphaFoldDB" id="A0A1N6QW98"/>
<reference evidence="1 2" key="1">
    <citation type="submission" date="2017-01" db="EMBL/GenBank/DDBJ databases">
        <authorList>
            <person name="Mah S.A."/>
            <person name="Swanson W.J."/>
            <person name="Moy G.W."/>
            <person name="Vacquier V.D."/>
        </authorList>
    </citation>
    <scope>NUCLEOTIDE SEQUENCE [LARGE SCALE GENOMIC DNA]</scope>
    <source>
        <strain evidence="1 2">RU36E</strain>
    </source>
</reference>
<organism evidence="1 2">
    <name type="scientific">Aquipseudomonas alcaligenes</name>
    <name type="common">Pseudomonas alcaligenes</name>
    <dbReference type="NCBI Taxonomy" id="43263"/>
    <lineage>
        <taxon>Bacteria</taxon>
        <taxon>Pseudomonadati</taxon>
        <taxon>Pseudomonadota</taxon>
        <taxon>Gammaproteobacteria</taxon>
        <taxon>Pseudomonadales</taxon>
        <taxon>Pseudomonadaceae</taxon>
        <taxon>Aquipseudomonas</taxon>
    </lineage>
</organism>
<name>A0A1N6QW98_AQUAC</name>
<dbReference type="RefSeq" id="WP_076425856.1">
    <property type="nucleotide sequence ID" value="NZ_FTMP01000002.1"/>
</dbReference>
<proteinExistence type="predicted"/>